<evidence type="ECO:0000259" key="8">
    <source>
        <dbReference type="PROSITE" id="PS51192"/>
    </source>
</evidence>
<dbReference type="GO" id="GO:0003724">
    <property type="term" value="F:RNA helicase activity"/>
    <property type="evidence" value="ECO:0007669"/>
    <property type="project" value="UniProtKB-EC"/>
</dbReference>
<evidence type="ECO:0000259" key="10">
    <source>
        <dbReference type="PROSITE" id="PS51195"/>
    </source>
</evidence>
<protein>
    <recommendedName>
        <fullName evidence="1">RNA helicase</fullName>
        <ecNumber evidence="1">3.6.4.13</ecNumber>
    </recommendedName>
</protein>
<dbReference type="PANTHER" id="PTHR47958">
    <property type="entry name" value="ATP-DEPENDENT RNA HELICASE DBP3"/>
    <property type="match status" value="1"/>
</dbReference>
<dbReference type="EMBL" id="CAJNOR010001939">
    <property type="protein sequence ID" value="CAF1222950.1"/>
    <property type="molecule type" value="Genomic_DNA"/>
</dbReference>
<feature type="compositionally biased region" description="Polar residues" evidence="7">
    <location>
        <begin position="883"/>
        <end position="893"/>
    </location>
</feature>
<evidence type="ECO:0000256" key="6">
    <source>
        <dbReference type="PROSITE-ProRule" id="PRU00552"/>
    </source>
</evidence>
<evidence type="ECO:0000313" key="13">
    <source>
        <dbReference type="Proteomes" id="UP000663828"/>
    </source>
</evidence>
<evidence type="ECO:0000256" key="7">
    <source>
        <dbReference type="SAM" id="MobiDB-lite"/>
    </source>
</evidence>
<dbReference type="CDD" id="cd18787">
    <property type="entry name" value="SF2_C_DEAD"/>
    <property type="match status" value="1"/>
</dbReference>
<dbReference type="PROSITE" id="PS51194">
    <property type="entry name" value="HELICASE_CTER"/>
    <property type="match status" value="1"/>
</dbReference>
<evidence type="ECO:0000256" key="4">
    <source>
        <dbReference type="ARBA" id="ARBA00022806"/>
    </source>
</evidence>
<dbReference type="InterPro" id="IPR014014">
    <property type="entry name" value="RNA_helicase_DEAD_Q_motif"/>
</dbReference>
<feature type="compositionally biased region" description="Low complexity" evidence="7">
    <location>
        <begin position="572"/>
        <end position="598"/>
    </location>
</feature>
<evidence type="ECO:0000256" key="2">
    <source>
        <dbReference type="ARBA" id="ARBA00022741"/>
    </source>
</evidence>
<dbReference type="OrthoDB" id="10037317at2759"/>
<dbReference type="Pfam" id="PF00271">
    <property type="entry name" value="Helicase_C"/>
    <property type="match status" value="1"/>
</dbReference>
<gene>
    <name evidence="12" type="ORF">EDS130_LOCUS29993</name>
    <name evidence="11" type="ORF">XAT740_LOCUS24807</name>
</gene>
<evidence type="ECO:0000259" key="9">
    <source>
        <dbReference type="PROSITE" id="PS51194"/>
    </source>
</evidence>
<organism evidence="12 14">
    <name type="scientific">Adineta ricciae</name>
    <name type="common">Rotifer</name>
    <dbReference type="NCBI Taxonomy" id="249248"/>
    <lineage>
        <taxon>Eukaryota</taxon>
        <taxon>Metazoa</taxon>
        <taxon>Spiralia</taxon>
        <taxon>Gnathifera</taxon>
        <taxon>Rotifera</taxon>
        <taxon>Eurotatoria</taxon>
        <taxon>Bdelloidea</taxon>
        <taxon>Adinetida</taxon>
        <taxon>Adinetidae</taxon>
        <taxon>Adineta</taxon>
    </lineage>
</organism>
<feature type="compositionally biased region" description="Low complexity" evidence="7">
    <location>
        <begin position="607"/>
        <end position="628"/>
    </location>
</feature>
<dbReference type="PROSITE" id="PS51195">
    <property type="entry name" value="Q_MOTIF"/>
    <property type="match status" value="1"/>
</dbReference>
<dbReference type="GO" id="GO:0003676">
    <property type="term" value="F:nucleic acid binding"/>
    <property type="evidence" value="ECO:0007669"/>
    <property type="project" value="InterPro"/>
</dbReference>
<dbReference type="Proteomes" id="UP000663828">
    <property type="component" value="Unassembled WGS sequence"/>
</dbReference>
<dbReference type="PROSITE" id="PS00039">
    <property type="entry name" value="DEAD_ATP_HELICASE"/>
    <property type="match status" value="1"/>
</dbReference>
<keyword evidence="13" id="KW-1185">Reference proteome</keyword>
<dbReference type="GO" id="GO:0016787">
    <property type="term" value="F:hydrolase activity"/>
    <property type="evidence" value="ECO:0007669"/>
    <property type="project" value="UniProtKB-KW"/>
</dbReference>
<feature type="region of interest" description="Disordered" evidence="7">
    <location>
        <begin position="572"/>
        <end position="698"/>
    </location>
</feature>
<keyword evidence="3" id="KW-0378">Hydrolase</keyword>
<dbReference type="PROSITE" id="PS51192">
    <property type="entry name" value="HELICASE_ATP_BIND_1"/>
    <property type="match status" value="1"/>
</dbReference>
<keyword evidence="5" id="KW-0067">ATP-binding</keyword>
<dbReference type="Pfam" id="PF00270">
    <property type="entry name" value="DEAD"/>
    <property type="match status" value="1"/>
</dbReference>
<evidence type="ECO:0000256" key="1">
    <source>
        <dbReference type="ARBA" id="ARBA00012552"/>
    </source>
</evidence>
<comment type="caution">
    <text evidence="12">The sequence shown here is derived from an EMBL/GenBank/DDBJ whole genome shotgun (WGS) entry which is preliminary data.</text>
</comment>
<dbReference type="SUPFAM" id="SSF52540">
    <property type="entry name" value="P-loop containing nucleoside triphosphate hydrolases"/>
    <property type="match status" value="1"/>
</dbReference>
<dbReference type="Proteomes" id="UP000663852">
    <property type="component" value="Unassembled WGS sequence"/>
</dbReference>
<feature type="domain" description="Helicase C-terminal" evidence="9">
    <location>
        <begin position="310"/>
        <end position="462"/>
    </location>
</feature>
<feature type="compositionally biased region" description="Low complexity" evidence="7">
    <location>
        <begin position="635"/>
        <end position="697"/>
    </location>
</feature>
<sequence>MSDENSTEVSNENTNPENTEQVETDPVPNQPTPTVPDMDEVQSFCAEFHIKVENAVGIHPWLQFSDTNFPEEVLKQFEESEFDMPTPIQSIAWSILSHGRDLVGIASTGSGKTLAFILPLIFHIRQQPPLQPDDGPIAIVLAPTRELVQQIHTVAQPYFNLFGIKSLCIIGGDEREKQINEIGDGKEVYICTPGRLQDFLESKITTLYRVTFIVLDEADKMFDLGFETQVRNILADFKTLKPSDDTEDKPPVRRQAQISMFSATWPKTIKALAEDYLTNYVHATVGCLSESHAVNLNIQQIVDFCPNEQQKKQSLLKVLDEVCAYAPDRKAIIFVRTRDKVNKLSKELEQNGYKALLLHGSKSQQMRNEVLKEFRDTANSLLLATDVASRGLDVDDVRFVINYDYPTSDAVYIHRIGRTGRNSQYGTAFTFFSNEDARHAPALIQILDEAGAVVHPILLQLGRKNGFNKWVANVGIPQYPVFNPDENWSDGNYNGDDWGNDGNNGSEDLPPNLMTIDLSSFDPSQLRPVPVSLLNSNGQLNELDVNTRIKNFQDYKQRCQLLERLTWESNERNYSNNQNDYNNYDNYHNNNNNNNRYNSGWSNPGSDNQNGRSWNSNNNDWQNKNYDSNYKRSWDNNTPSSNNNMNNNQWNENNNGQANYNQWKPSNQPQHLQPPSQQQHPQQQQQQQQQQQPDQQQTDLETNPAIIYAKASSEYHIQYNQYTTALQQAMQAQQAGTPITPQQQQYLITFQQQLQAKQQQLQVMQQAANLQQATILQAAALSAATQNAWNQSANPSQMNALNDPTKSITDAQQNWMQQWVSAGYDASQIAAYQQWYTQMQTAASLAASAALTQSQTPSAPYNGMSFSSTNSNQQSSATISAPPTVSSAVNANQRGYAAYSNRGSTS</sequence>
<dbReference type="AlphaFoldDB" id="A0A815CLL7"/>
<dbReference type="SMART" id="SM00490">
    <property type="entry name" value="HELICc"/>
    <property type="match status" value="1"/>
</dbReference>
<evidence type="ECO:0000313" key="14">
    <source>
        <dbReference type="Proteomes" id="UP000663852"/>
    </source>
</evidence>
<accession>A0A815CLL7</accession>
<dbReference type="Gene3D" id="3.40.50.300">
    <property type="entry name" value="P-loop containing nucleotide triphosphate hydrolases"/>
    <property type="match status" value="2"/>
</dbReference>
<dbReference type="SMART" id="SM00487">
    <property type="entry name" value="DEXDc"/>
    <property type="match status" value="1"/>
</dbReference>
<name>A0A815CLL7_ADIRI</name>
<evidence type="ECO:0000313" key="11">
    <source>
        <dbReference type="EMBL" id="CAF1222950.1"/>
    </source>
</evidence>
<feature type="region of interest" description="Disordered" evidence="7">
    <location>
        <begin position="862"/>
        <end position="906"/>
    </location>
</feature>
<evidence type="ECO:0000256" key="5">
    <source>
        <dbReference type="ARBA" id="ARBA00022840"/>
    </source>
</evidence>
<keyword evidence="4" id="KW-0347">Helicase</keyword>
<dbReference type="InterPro" id="IPR000629">
    <property type="entry name" value="RNA-helicase_DEAD-box_CS"/>
</dbReference>
<proteinExistence type="predicted"/>
<evidence type="ECO:0000313" key="12">
    <source>
        <dbReference type="EMBL" id="CAF1289232.1"/>
    </source>
</evidence>
<feature type="compositionally biased region" description="Low complexity" evidence="7">
    <location>
        <begin position="862"/>
        <end position="881"/>
    </location>
</feature>
<reference evidence="12" key="1">
    <citation type="submission" date="2021-02" db="EMBL/GenBank/DDBJ databases">
        <authorList>
            <person name="Nowell W R."/>
        </authorList>
    </citation>
    <scope>NUCLEOTIDE SEQUENCE</scope>
</reference>
<dbReference type="GO" id="GO:0005524">
    <property type="term" value="F:ATP binding"/>
    <property type="evidence" value="ECO:0007669"/>
    <property type="project" value="UniProtKB-KW"/>
</dbReference>
<feature type="region of interest" description="Disordered" evidence="7">
    <location>
        <begin position="1"/>
        <end position="38"/>
    </location>
</feature>
<feature type="domain" description="DEAD-box RNA helicase Q" evidence="10">
    <location>
        <begin position="62"/>
        <end position="90"/>
    </location>
</feature>
<dbReference type="InterPro" id="IPR014001">
    <property type="entry name" value="Helicase_ATP-bd"/>
</dbReference>
<feature type="short sequence motif" description="Q motif" evidence="6">
    <location>
        <begin position="62"/>
        <end position="90"/>
    </location>
</feature>
<feature type="domain" description="Helicase ATP-binding" evidence="8">
    <location>
        <begin position="93"/>
        <end position="283"/>
    </location>
</feature>
<dbReference type="InterPro" id="IPR001650">
    <property type="entry name" value="Helicase_C-like"/>
</dbReference>
<dbReference type="EC" id="3.6.4.13" evidence="1"/>
<dbReference type="InterPro" id="IPR027417">
    <property type="entry name" value="P-loop_NTPase"/>
</dbReference>
<dbReference type="EMBL" id="CAJNOJ010000207">
    <property type="protein sequence ID" value="CAF1289232.1"/>
    <property type="molecule type" value="Genomic_DNA"/>
</dbReference>
<feature type="compositionally biased region" description="Low complexity" evidence="7">
    <location>
        <begin position="7"/>
        <end position="21"/>
    </location>
</feature>
<evidence type="ECO:0000256" key="3">
    <source>
        <dbReference type="ARBA" id="ARBA00022801"/>
    </source>
</evidence>
<dbReference type="InterPro" id="IPR011545">
    <property type="entry name" value="DEAD/DEAH_box_helicase_dom"/>
</dbReference>
<keyword evidence="2" id="KW-0547">Nucleotide-binding</keyword>